<reference evidence="3 4" key="1">
    <citation type="submission" date="2016-10" db="EMBL/GenBank/DDBJ databases">
        <authorList>
            <person name="Varghese N."/>
            <person name="Submissions S."/>
        </authorList>
    </citation>
    <scope>NUCLEOTIDE SEQUENCE [LARGE SCALE GENOMIC DNA]</scope>
    <source>
        <strain evidence="3 4">RHA_55</strain>
    </source>
</reference>
<evidence type="ECO:0000313" key="4">
    <source>
        <dbReference type="Proteomes" id="UP000198963"/>
    </source>
</evidence>
<keyword evidence="1" id="KW-0732">Signal</keyword>
<feature type="chain" id="PRO_5009261692" evidence="1">
    <location>
        <begin position="23"/>
        <end position="249"/>
    </location>
</feature>
<proteinExistence type="predicted"/>
<dbReference type="PROSITE" id="PS51257">
    <property type="entry name" value="PROKAR_LIPOPROTEIN"/>
    <property type="match status" value="1"/>
</dbReference>
<protein>
    <submittedName>
        <fullName evidence="3">Auto-transporter adhesin, head GIN domain</fullName>
    </submittedName>
</protein>
<dbReference type="EMBL" id="LT629774">
    <property type="protein sequence ID" value="SDS65530.1"/>
    <property type="molecule type" value="Genomic_DNA"/>
</dbReference>
<dbReference type="STRING" id="1249933.SAMN04489797_2084"/>
<dbReference type="Pfam" id="PF10988">
    <property type="entry name" value="DUF2807"/>
    <property type="match status" value="1"/>
</dbReference>
<accession>A0A1H1TZ77</accession>
<dbReference type="AlphaFoldDB" id="A0A1H1TZ77"/>
<feature type="signal peptide" evidence="1">
    <location>
        <begin position="1"/>
        <end position="22"/>
    </location>
</feature>
<dbReference type="Proteomes" id="UP000198963">
    <property type="component" value="Chromosome I"/>
</dbReference>
<dbReference type="InterPro" id="IPR021255">
    <property type="entry name" value="DUF2807"/>
</dbReference>
<keyword evidence="4" id="KW-1185">Reference proteome</keyword>
<organism evidence="3 4">
    <name type="scientific">Winogradskyella sediminis</name>
    <dbReference type="NCBI Taxonomy" id="1382466"/>
    <lineage>
        <taxon>Bacteria</taxon>
        <taxon>Pseudomonadati</taxon>
        <taxon>Bacteroidota</taxon>
        <taxon>Flavobacteriia</taxon>
        <taxon>Flavobacteriales</taxon>
        <taxon>Flavobacteriaceae</taxon>
        <taxon>Winogradskyella</taxon>
    </lineage>
</organism>
<evidence type="ECO:0000256" key="1">
    <source>
        <dbReference type="SAM" id="SignalP"/>
    </source>
</evidence>
<evidence type="ECO:0000313" key="3">
    <source>
        <dbReference type="EMBL" id="SDS65530.1"/>
    </source>
</evidence>
<gene>
    <name evidence="3" type="ORF">SAMN04489797_2084</name>
</gene>
<dbReference type="RefSeq" id="WP_092446645.1">
    <property type="nucleotide sequence ID" value="NZ_JBLXFM010000005.1"/>
</dbReference>
<evidence type="ECO:0000259" key="2">
    <source>
        <dbReference type="Pfam" id="PF10988"/>
    </source>
</evidence>
<name>A0A1H1TZ77_9FLAO</name>
<dbReference type="Gene3D" id="2.160.20.120">
    <property type="match status" value="1"/>
</dbReference>
<sequence>MKRIHICVFTFFMLFACNSEDANDCFQTSGNLIQQAITVPSFKRIIVHRDIEVIIKEAPNYKVTVETGQNLMNDVKVEVLGDQLVLTDSNSCNFVREYGITKIYVETPTLTEIRSSTQYNISSDGVLNYDILSLLSEDYNAENEFTVGDFRLQINSETLNIRSNNLSFYYIDGAVEDLFVGFYSGDGRFEGENLIAQNVQVYHRGSNDIIVNPQETLTGSLSGTGDLISVNEPTMVDVERIYTGQLLFQ</sequence>
<feature type="domain" description="Putative auto-transporter adhesin head GIN" evidence="2">
    <location>
        <begin position="42"/>
        <end position="233"/>
    </location>
</feature>